<feature type="transmembrane region" description="Helical" evidence="1">
    <location>
        <begin position="147"/>
        <end position="164"/>
    </location>
</feature>
<feature type="domain" description="Fatty acid desaturase" evidence="2">
    <location>
        <begin position="122"/>
        <end position="221"/>
    </location>
</feature>
<dbReference type="KEGG" id="anf:AQPE_1619"/>
<feature type="domain" description="Fatty acid desaturase" evidence="2">
    <location>
        <begin position="36"/>
        <end position="119"/>
    </location>
</feature>
<accession>A0A5K7S7P4</accession>
<organism evidence="3 4">
    <name type="scientific">Aquipluma nitroreducens</name>
    <dbReference type="NCBI Taxonomy" id="2010828"/>
    <lineage>
        <taxon>Bacteria</taxon>
        <taxon>Pseudomonadati</taxon>
        <taxon>Bacteroidota</taxon>
        <taxon>Bacteroidia</taxon>
        <taxon>Marinilabiliales</taxon>
        <taxon>Prolixibacteraceae</taxon>
        <taxon>Aquipluma</taxon>
    </lineage>
</organism>
<dbReference type="Proteomes" id="UP001193389">
    <property type="component" value="Chromosome"/>
</dbReference>
<dbReference type="InterPro" id="IPR005804">
    <property type="entry name" value="FA_desaturase_dom"/>
</dbReference>
<dbReference type="GO" id="GO:0006629">
    <property type="term" value="P:lipid metabolic process"/>
    <property type="evidence" value="ECO:0007669"/>
    <property type="project" value="InterPro"/>
</dbReference>
<reference evidence="3" key="1">
    <citation type="journal article" date="2020" name="Int. J. Syst. Evol. Microbiol.">
        <title>Aquipluma nitroreducens gen. nov. sp. nov., a novel facultatively anaerobic bacterium isolated from a freshwater lake.</title>
        <authorList>
            <person name="Watanabe M."/>
            <person name="Kojima H."/>
            <person name="Fukui M."/>
        </authorList>
    </citation>
    <scope>NUCLEOTIDE SEQUENCE</scope>
    <source>
        <strain evidence="3">MeG22</strain>
    </source>
</reference>
<protein>
    <submittedName>
        <fullName evidence="3">Beta-carotene ketolase</fullName>
    </submittedName>
</protein>
<keyword evidence="4" id="KW-1185">Reference proteome</keyword>
<dbReference type="Pfam" id="PF00487">
    <property type="entry name" value="FA_desaturase"/>
    <property type="match status" value="2"/>
</dbReference>
<name>A0A5K7S7P4_9BACT</name>
<evidence type="ECO:0000256" key="1">
    <source>
        <dbReference type="SAM" id="Phobius"/>
    </source>
</evidence>
<feature type="transmembrane region" description="Helical" evidence="1">
    <location>
        <begin position="121"/>
        <end position="141"/>
    </location>
</feature>
<proteinExistence type="predicted"/>
<feature type="transmembrane region" description="Helical" evidence="1">
    <location>
        <begin position="30"/>
        <end position="50"/>
    </location>
</feature>
<keyword evidence="1" id="KW-0472">Membrane</keyword>
<dbReference type="AlphaFoldDB" id="A0A5K7S7P4"/>
<sequence length="225" mass="26604">MGILIAFLILSLWAAHLAYLLVFVEVSFAPIMLIHIAIQTYLYTGLFITAHDAMHGLVSSNRTVNSIIGQSATWLFAALSYSRLYEKHHLHHRFPGEEADPDYSTGSQNFWRWWFSFLKNYVSWWQIIILAIIFNVLQIWINQLNLIVFWVLPSILATFQLFYFGTYRPHKLPHTESMMPHNARSQNGSHGWAMLSCYFFGYHYEHHESPHTPWWKLYRIKNLNR</sequence>
<evidence type="ECO:0000313" key="4">
    <source>
        <dbReference type="Proteomes" id="UP001193389"/>
    </source>
</evidence>
<dbReference type="EMBL" id="AP018694">
    <property type="protein sequence ID" value="BBE17469.1"/>
    <property type="molecule type" value="Genomic_DNA"/>
</dbReference>
<evidence type="ECO:0000259" key="2">
    <source>
        <dbReference type="Pfam" id="PF00487"/>
    </source>
</evidence>
<keyword evidence="1" id="KW-1133">Transmembrane helix</keyword>
<dbReference type="RefSeq" id="WP_318350462.1">
    <property type="nucleotide sequence ID" value="NZ_AP018694.1"/>
</dbReference>
<keyword evidence="1" id="KW-0812">Transmembrane</keyword>
<gene>
    <name evidence="3" type="ORF">AQPE_1619</name>
</gene>
<evidence type="ECO:0000313" key="3">
    <source>
        <dbReference type="EMBL" id="BBE17469.1"/>
    </source>
</evidence>